<dbReference type="AlphaFoldDB" id="A0A218UG29"/>
<evidence type="ECO:0000313" key="9">
    <source>
        <dbReference type="Proteomes" id="UP000197619"/>
    </source>
</evidence>
<keyword evidence="4" id="KW-1015">Disulfide bond</keyword>
<dbReference type="InterPro" id="IPR036179">
    <property type="entry name" value="Ig-like_dom_sf"/>
</dbReference>
<keyword evidence="2" id="KW-0732">Signal</keyword>
<dbReference type="InterPro" id="IPR007110">
    <property type="entry name" value="Ig-like_dom"/>
</dbReference>
<comment type="subcellular location">
    <subcellularLocation>
        <location evidence="1">Membrane</location>
    </subcellularLocation>
</comment>
<dbReference type="GO" id="GO:1903037">
    <property type="term" value="P:regulation of leukocyte cell-cell adhesion"/>
    <property type="evidence" value="ECO:0007669"/>
    <property type="project" value="UniProtKB-ARBA"/>
</dbReference>
<dbReference type="GO" id="GO:0050863">
    <property type="term" value="P:regulation of T cell activation"/>
    <property type="evidence" value="ECO:0007669"/>
    <property type="project" value="UniProtKB-ARBA"/>
</dbReference>
<keyword evidence="9" id="KW-1185">Reference proteome</keyword>
<keyword evidence="3" id="KW-0472">Membrane</keyword>
<dbReference type="PANTHER" id="PTHR24100">
    <property type="entry name" value="BUTYROPHILIN"/>
    <property type="match status" value="1"/>
</dbReference>
<dbReference type="InterPro" id="IPR003599">
    <property type="entry name" value="Ig_sub"/>
</dbReference>
<dbReference type="GO" id="GO:0009897">
    <property type="term" value="C:external side of plasma membrane"/>
    <property type="evidence" value="ECO:0007669"/>
    <property type="project" value="TreeGrafter"/>
</dbReference>
<name>A0A218UG29_9PASE</name>
<evidence type="ECO:0000256" key="4">
    <source>
        <dbReference type="ARBA" id="ARBA00023157"/>
    </source>
</evidence>
<dbReference type="GO" id="GO:0005102">
    <property type="term" value="F:signaling receptor binding"/>
    <property type="evidence" value="ECO:0007669"/>
    <property type="project" value="TreeGrafter"/>
</dbReference>
<protein>
    <submittedName>
        <fullName evidence="8">V-set domain-containing T-cell activation inhibitor 1</fullName>
    </submittedName>
</protein>
<sequence length="188" mass="21496">MTGHSPKPHLGRLRLDIRKNFFTERMVKLWSGLHREVFRKQLDTALWSADKGQLDTTCHAFVGETVVLPCTITLPGELTLSKSMLYWQIGTKLVHFFQNGQDSLKGQDEKFHGRTSLFLDQMKHGNLSLKISNVQLWDDAEYSCIYRQTESYQTKKSTIKLNVSGLLATTGITLEKITKYQLFNSPEG</sequence>
<gene>
    <name evidence="8" type="primary">VTCN1_1</name>
    <name evidence="8" type="ORF">RLOC_00008648</name>
</gene>
<dbReference type="SMART" id="SM00409">
    <property type="entry name" value="IG"/>
    <property type="match status" value="1"/>
</dbReference>
<evidence type="ECO:0000259" key="7">
    <source>
        <dbReference type="PROSITE" id="PS50835"/>
    </source>
</evidence>
<dbReference type="Pfam" id="PF07686">
    <property type="entry name" value="V-set"/>
    <property type="match status" value="1"/>
</dbReference>
<evidence type="ECO:0000256" key="6">
    <source>
        <dbReference type="ARBA" id="ARBA00023319"/>
    </source>
</evidence>
<dbReference type="FunFam" id="2.60.40.10:FF:000142">
    <property type="entry name" value="V-set domain-containing T-cell activation inhibitor 1"/>
    <property type="match status" value="1"/>
</dbReference>
<dbReference type="GO" id="GO:0050852">
    <property type="term" value="P:T cell receptor signaling pathway"/>
    <property type="evidence" value="ECO:0007669"/>
    <property type="project" value="TreeGrafter"/>
</dbReference>
<keyword evidence="6" id="KW-0393">Immunoglobulin domain</keyword>
<evidence type="ECO:0000313" key="8">
    <source>
        <dbReference type="EMBL" id="OWK52616.1"/>
    </source>
</evidence>
<comment type="caution">
    <text evidence="8">The sequence shown here is derived from an EMBL/GenBank/DDBJ whole genome shotgun (WGS) entry which is preliminary data.</text>
</comment>
<organism evidence="8 9">
    <name type="scientific">Lonchura striata</name>
    <name type="common">white-rumped munia</name>
    <dbReference type="NCBI Taxonomy" id="40157"/>
    <lineage>
        <taxon>Eukaryota</taxon>
        <taxon>Metazoa</taxon>
        <taxon>Chordata</taxon>
        <taxon>Craniata</taxon>
        <taxon>Vertebrata</taxon>
        <taxon>Euteleostomi</taxon>
        <taxon>Archelosauria</taxon>
        <taxon>Archosauria</taxon>
        <taxon>Dinosauria</taxon>
        <taxon>Saurischia</taxon>
        <taxon>Theropoda</taxon>
        <taxon>Coelurosauria</taxon>
        <taxon>Aves</taxon>
        <taxon>Neognathae</taxon>
        <taxon>Neoaves</taxon>
        <taxon>Telluraves</taxon>
        <taxon>Australaves</taxon>
        <taxon>Passeriformes</taxon>
        <taxon>Passeroidea</taxon>
        <taxon>Estrildidae</taxon>
        <taxon>Estrildinae</taxon>
        <taxon>Lonchura</taxon>
    </lineage>
</organism>
<reference evidence="8 9" key="1">
    <citation type="submission" date="2017-05" db="EMBL/GenBank/DDBJ databases">
        <title>Genome of assembly of the Bengalese finch, Lonchura striata domestica.</title>
        <authorList>
            <person name="Colquitt B.M."/>
            <person name="Brainard M.S."/>
        </authorList>
    </citation>
    <scope>NUCLEOTIDE SEQUENCE [LARGE SCALE GENOMIC DNA]</scope>
    <source>
        <strain evidence="8">White83orange57</strain>
    </source>
</reference>
<evidence type="ECO:0000256" key="3">
    <source>
        <dbReference type="ARBA" id="ARBA00023136"/>
    </source>
</evidence>
<proteinExistence type="predicted"/>
<evidence type="ECO:0000256" key="1">
    <source>
        <dbReference type="ARBA" id="ARBA00004370"/>
    </source>
</evidence>
<evidence type="ECO:0000256" key="5">
    <source>
        <dbReference type="ARBA" id="ARBA00023180"/>
    </source>
</evidence>
<dbReference type="Proteomes" id="UP000197619">
    <property type="component" value="Unassembled WGS sequence"/>
</dbReference>
<evidence type="ECO:0000256" key="2">
    <source>
        <dbReference type="ARBA" id="ARBA00022729"/>
    </source>
</evidence>
<dbReference type="EMBL" id="MUZQ01000335">
    <property type="protein sequence ID" value="OWK52616.1"/>
    <property type="molecule type" value="Genomic_DNA"/>
</dbReference>
<dbReference type="InterPro" id="IPR013783">
    <property type="entry name" value="Ig-like_fold"/>
</dbReference>
<dbReference type="PANTHER" id="PTHR24100:SF148">
    <property type="entry name" value="SELECTION AND UPKEEP OF INTRAEPITHELIAL T-CELLS PROTEIN 10-RELATED"/>
    <property type="match status" value="1"/>
</dbReference>
<feature type="domain" description="Ig-like" evidence="7">
    <location>
        <begin position="63"/>
        <end position="160"/>
    </location>
</feature>
<dbReference type="InterPro" id="IPR013106">
    <property type="entry name" value="Ig_V-set"/>
</dbReference>
<keyword evidence="5" id="KW-0325">Glycoprotein</keyword>
<dbReference type="PROSITE" id="PS50835">
    <property type="entry name" value="IG_LIKE"/>
    <property type="match status" value="1"/>
</dbReference>
<accession>A0A218UG29</accession>
<dbReference type="InterPro" id="IPR050504">
    <property type="entry name" value="IgSF_BTN/MOG"/>
</dbReference>
<dbReference type="GO" id="GO:0001817">
    <property type="term" value="P:regulation of cytokine production"/>
    <property type="evidence" value="ECO:0007669"/>
    <property type="project" value="TreeGrafter"/>
</dbReference>
<dbReference type="Gene3D" id="2.60.40.10">
    <property type="entry name" value="Immunoglobulins"/>
    <property type="match status" value="1"/>
</dbReference>
<dbReference type="SUPFAM" id="SSF48726">
    <property type="entry name" value="Immunoglobulin"/>
    <property type="match status" value="1"/>
</dbReference>